<dbReference type="GO" id="GO:0046872">
    <property type="term" value="F:metal ion binding"/>
    <property type="evidence" value="ECO:0007669"/>
    <property type="project" value="UniProtKB-KW"/>
</dbReference>
<dbReference type="InterPro" id="IPR023867">
    <property type="entry name" value="Sulphatase_maturase_rSAM"/>
</dbReference>
<feature type="domain" description="Radical SAM core" evidence="7">
    <location>
        <begin position="1"/>
        <end position="227"/>
    </location>
</feature>
<name>A0A9D1CZU5_9FIRM</name>
<dbReference type="PANTHER" id="PTHR43273">
    <property type="entry name" value="ANAEROBIC SULFATASE-MATURATING ENZYME HOMOLOG ASLB-RELATED"/>
    <property type="match status" value="1"/>
</dbReference>
<evidence type="ECO:0000256" key="4">
    <source>
        <dbReference type="ARBA" id="ARBA00023004"/>
    </source>
</evidence>
<reference evidence="8" key="2">
    <citation type="journal article" date="2021" name="PeerJ">
        <title>Extensive microbial diversity within the chicken gut microbiome revealed by metagenomics and culture.</title>
        <authorList>
            <person name="Gilroy R."/>
            <person name="Ravi A."/>
            <person name="Getino M."/>
            <person name="Pursley I."/>
            <person name="Horton D.L."/>
            <person name="Alikhan N.F."/>
            <person name="Baker D."/>
            <person name="Gharbi K."/>
            <person name="Hall N."/>
            <person name="Watson M."/>
            <person name="Adriaenssens E.M."/>
            <person name="Foster-Nyarko E."/>
            <person name="Jarju S."/>
            <person name="Secka A."/>
            <person name="Antonio M."/>
            <person name="Oren A."/>
            <person name="Chaudhuri R.R."/>
            <person name="La Ragione R."/>
            <person name="Hildebrand F."/>
            <person name="Pallen M.J."/>
        </authorList>
    </citation>
    <scope>NUCLEOTIDE SEQUENCE</scope>
    <source>
        <strain evidence="8">ChiSjej3B21-11622</strain>
    </source>
</reference>
<evidence type="ECO:0000259" key="7">
    <source>
        <dbReference type="PROSITE" id="PS51918"/>
    </source>
</evidence>
<dbReference type="SFLD" id="SFLDF00289">
    <property type="entry name" value="anaerobic_Cys-type_sulfatase-m"/>
    <property type="match status" value="1"/>
</dbReference>
<keyword evidence="3" id="KW-0479">Metal-binding</keyword>
<dbReference type="SUPFAM" id="SSF102114">
    <property type="entry name" value="Radical SAM enzymes"/>
    <property type="match status" value="1"/>
</dbReference>
<comment type="caution">
    <text evidence="8">The sequence shown here is derived from an EMBL/GenBank/DDBJ whole genome shotgun (WGS) entry which is preliminary data.</text>
</comment>
<comment type="cofactor">
    <cofactor evidence="1">
        <name>[4Fe-4S] cluster</name>
        <dbReference type="ChEBI" id="CHEBI:49883"/>
    </cofactor>
</comment>
<dbReference type="SFLD" id="SFLDG01386">
    <property type="entry name" value="main_SPASM_domain-containing"/>
    <property type="match status" value="1"/>
</dbReference>
<dbReference type="SFLD" id="SFLDG01067">
    <property type="entry name" value="SPASM/twitch_domain_containing"/>
    <property type="match status" value="1"/>
</dbReference>
<comment type="similarity">
    <text evidence="6">Belongs to the radical SAM superfamily. Anaerobic sulfatase-maturating enzyme family.</text>
</comment>
<dbReference type="EMBL" id="DVFT01000037">
    <property type="protein sequence ID" value="HIQ95465.1"/>
    <property type="molecule type" value="Genomic_DNA"/>
</dbReference>
<dbReference type="SFLD" id="SFLDG01384">
    <property type="entry name" value="thioether_bond_formation_requi"/>
    <property type="match status" value="1"/>
</dbReference>
<dbReference type="InterPro" id="IPR013785">
    <property type="entry name" value="Aldolase_TIM"/>
</dbReference>
<dbReference type="GO" id="GO:0051536">
    <property type="term" value="F:iron-sulfur cluster binding"/>
    <property type="evidence" value="ECO:0007669"/>
    <property type="project" value="UniProtKB-KW"/>
</dbReference>
<protein>
    <submittedName>
        <fullName evidence="8">Anaerobic sulfatase maturase</fullName>
    </submittedName>
</protein>
<dbReference type="Gene3D" id="3.20.20.70">
    <property type="entry name" value="Aldolase class I"/>
    <property type="match status" value="1"/>
</dbReference>
<dbReference type="Pfam" id="PF04055">
    <property type="entry name" value="Radical_SAM"/>
    <property type="match status" value="1"/>
</dbReference>
<keyword evidence="4" id="KW-0408">Iron</keyword>
<dbReference type="InterPro" id="IPR034485">
    <property type="entry name" value="Anaerobic_Cys-type_sulfatase-m"/>
</dbReference>
<keyword evidence="5" id="KW-0411">Iron-sulfur</keyword>
<gene>
    <name evidence="8" type="ORF">IAB26_02785</name>
</gene>
<sequence>MKDLNILIKPASSACNLQCGYCFYKDEIQYREMENYGIMKQEVMEALIENAYESAERSCLFGFQGGEPAMAGLEWFRSFVSMSEEKRKPGVSVTYTIQTNGTLLTEEWMDFLKEKNFLVGLSLDGTREIHDRNRIDRMGGGTFQKVLEAGKEMLHRGIQVNLLTVLTRQAARKIRTIYEFYKKEGFYYQQYIPCLDPLEELPGRRPYSLRPKDYEYALKELFDLWFQDLLKGRSVSIRQFENWMMVLSGGMPEACSMYGRCSMQNVVEANGDIYHCDFYVLDEYRMGNVMTDTFEDLGRKARDSQEAPFFREAQLRDDRCPTCRFYPLCRGGCRRDLLAEGESRRNYYCEAYRAFFEYSIQRMEWLLDGIEGKEVET</sequence>
<accession>A0A9D1CZU5</accession>
<keyword evidence="2" id="KW-0949">S-adenosyl-L-methionine</keyword>
<evidence type="ECO:0000256" key="1">
    <source>
        <dbReference type="ARBA" id="ARBA00001966"/>
    </source>
</evidence>
<dbReference type="SFLD" id="SFLDG01072">
    <property type="entry name" value="dehydrogenase_like"/>
    <property type="match status" value="1"/>
</dbReference>
<dbReference type="InterPro" id="IPR023885">
    <property type="entry name" value="4Fe4S-binding_SPASM_dom"/>
</dbReference>
<evidence type="ECO:0000256" key="2">
    <source>
        <dbReference type="ARBA" id="ARBA00022691"/>
    </source>
</evidence>
<dbReference type="PANTHER" id="PTHR43273:SF3">
    <property type="entry name" value="ANAEROBIC SULFATASE-MATURATING ENZYME HOMOLOG ASLB-RELATED"/>
    <property type="match status" value="1"/>
</dbReference>
<dbReference type="InterPro" id="IPR007197">
    <property type="entry name" value="rSAM"/>
</dbReference>
<dbReference type="CDD" id="cd01335">
    <property type="entry name" value="Radical_SAM"/>
    <property type="match status" value="1"/>
</dbReference>
<reference evidence="8" key="1">
    <citation type="submission" date="2020-10" db="EMBL/GenBank/DDBJ databases">
        <authorList>
            <person name="Gilroy R."/>
        </authorList>
    </citation>
    <scope>NUCLEOTIDE SEQUENCE</scope>
    <source>
        <strain evidence="8">ChiSjej3B21-11622</strain>
    </source>
</reference>
<dbReference type="GO" id="GO:0016491">
    <property type="term" value="F:oxidoreductase activity"/>
    <property type="evidence" value="ECO:0007669"/>
    <property type="project" value="InterPro"/>
</dbReference>
<proteinExistence type="inferred from homology"/>
<dbReference type="NCBIfam" id="TIGR04085">
    <property type="entry name" value="rSAM_more_4Fe4S"/>
    <property type="match status" value="1"/>
</dbReference>
<evidence type="ECO:0000313" key="9">
    <source>
        <dbReference type="Proteomes" id="UP000886886"/>
    </source>
</evidence>
<dbReference type="NCBIfam" id="TIGR03942">
    <property type="entry name" value="sulfatase_rSAM"/>
    <property type="match status" value="1"/>
</dbReference>
<dbReference type="SFLD" id="SFLDS00029">
    <property type="entry name" value="Radical_SAM"/>
    <property type="match status" value="1"/>
</dbReference>
<evidence type="ECO:0000256" key="6">
    <source>
        <dbReference type="ARBA" id="ARBA00023601"/>
    </source>
</evidence>
<dbReference type="Proteomes" id="UP000886886">
    <property type="component" value="Unassembled WGS sequence"/>
</dbReference>
<evidence type="ECO:0000313" key="8">
    <source>
        <dbReference type="EMBL" id="HIQ95465.1"/>
    </source>
</evidence>
<dbReference type="PROSITE" id="PS51918">
    <property type="entry name" value="RADICAL_SAM"/>
    <property type="match status" value="1"/>
</dbReference>
<evidence type="ECO:0000256" key="5">
    <source>
        <dbReference type="ARBA" id="ARBA00023014"/>
    </source>
</evidence>
<organism evidence="8 9">
    <name type="scientific">Candidatus Limivivens merdigallinarum</name>
    <dbReference type="NCBI Taxonomy" id="2840859"/>
    <lineage>
        <taxon>Bacteria</taxon>
        <taxon>Bacillati</taxon>
        <taxon>Bacillota</taxon>
        <taxon>Clostridia</taxon>
        <taxon>Lachnospirales</taxon>
        <taxon>Lachnospiraceae</taxon>
        <taxon>Lachnospiraceae incertae sedis</taxon>
        <taxon>Candidatus Limivivens</taxon>
    </lineage>
</organism>
<evidence type="ECO:0000256" key="3">
    <source>
        <dbReference type="ARBA" id="ARBA00022723"/>
    </source>
</evidence>
<dbReference type="Pfam" id="PF13186">
    <property type="entry name" value="SPASM"/>
    <property type="match status" value="1"/>
</dbReference>
<dbReference type="AlphaFoldDB" id="A0A9D1CZU5"/>
<dbReference type="InterPro" id="IPR058240">
    <property type="entry name" value="rSAM_sf"/>
</dbReference>